<dbReference type="GO" id="GO:0032259">
    <property type="term" value="P:methylation"/>
    <property type="evidence" value="ECO:0007669"/>
    <property type="project" value="UniProtKB-KW"/>
</dbReference>
<protein>
    <submittedName>
        <fullName evidence="1">Lysine-N-methylase</fullName>
    </submittedName>
</protein>
<accession>A0A1I1KIR7</accession>
<dbReference type="EMBL" id="FOMG01000006">
    <property type="protein sequence ID" value="SFC60766.1"/>
    <property type="molecule type" value="Genomic_DNA"/>
</dbReference>
<keyword evidence="1" id="KW-0489">Methyltransferase</keyword>
<gene>
    <name evidence="1" type="ORF">SAMN05421842_10632</name>
</gene>
<evidence type="ECO:0000313" key="2">
    <source>
        <dbReference type="Proteomes" id="UP000199263"/>
    </source>
</evidence>
<dbReference type="Proteomes" id="UP000199263">
    <property type="component" value="Unassembled WGS sequence"/>
</dbReference>
<dbReference type="RefSeq" id="WP_090089517.1">
    <property type="nucleotide sequence ID" value="NZ_FOMG01000006.1"/>
</dbReference>
<keyword evidence="1" id="KW-0808">Transferase</keyword>
<dbReference type="AlphaFoldDB" id="A0A1I1KIR7"/>
<proteinExistence type="predicted"/>
<dbReference type="NCBIfam" id="NF038110">
    <property type="entry name" value="Lys_methyl_FliB"/>
    <property type="match status" value="1"/>
</dbReference>
<keyword evidence="2" id="KW-1185">Reference proteome</keyword>
<dbReference type="OrthoDB" id="86584at2"/>
<dbReference type="STRING" id="119641.SAMN05421842_10632"/>
<name>A0A1I1KIR7_9CLOT</name>
<reference evidence="1 2" key="1">
    <citation type="submission" date="2016-10" db="EMBL/GenBank/DDBJ databases">
        <authorList>
            <person name="de Groot N.N."/>
        </authorList>
    </citation>
    <scope>NUCLEOTIDE SEQUENCE [LARGE SCALE GENOMIC DNA]</scope>
    <source>
        <strain evidence="1 2">DSM 12992</strain>
    </source>
</reference>
<organism evidence="1 2">
    <name type="scientific">Clostridium uliginosum</name>
    <dbReference type="NCBI Taxonomy" id="119641"/>
    <lineage>
        <taxon>Bacteria</taxon>
        <taxon>Bacillati</taxon>
        <taxon>Bacillota</taxon>
        <taxon>Clostridia</taxon>
        <taxon>Eubacteriales</taxon>
        <taxon>Clostridiaceae</taxon>
        <taxon>Clostridium</taxon>
    </lineage>
</organism>
<dbReference type="GO" id="GO:0008168">
    <property type="term" value="F:methyltransferase activity"/>
    <property type="evidence" value="ECO:0007669"/>
    <property type="project" value="UniProtKB-KW"/>
</dbReference>
<sequence length="409" mass="48364">MKKKILVLQPNYVKRFKCTGNDCEYHCCHGWKIDIDKKTFKNYRKISNTQAIKKVINKNVIINKDGIGNDQYAKIILDNNKICPFLDKDGLCTIHMEYGENYLSKTCNQYPRIINIVDNMIEKSCHISCPEVTKLLFNEQAISFDQFEDEIDIDTYSVCMKLDTNCKNEINKNFWKLREVSIDMLQNKNFKLHERIFILGLILDKVQKAIDNGESTKINSIVDESLKKYCNQYIKEYIDNIKFKYTVKFDLINSICNTKIKDKNVLEDYNNLFLKFLEGIDYDEKNPEYIIKSYKTGYEDIYKPFFDDKEYILENYFVNDVFLNLFPVRSGDKIFEEYCILVIKFAVMKIFLVGIGKYYKCLDDDKVMKILYLYSRNIEHTKGYIDSILEAIKEDNNLNMAFLSLLIKN</sequence>
<evidence type="ECO:0000313" key="1">
    <source>
        <dbReference type="EMBL" id="SFC60766.1"/>
    </source>
</evidence>